<accession>A0A8J3NKD8</accession>
<comment type="caution">
    <text evidence="3">The sequence shown here is derived from an EMBL/GenBank/DDBJ whole genome shotgun (WGS) entry which is preliminary data.</text>
</comment>
<keyword evidence="2" id="KW-0472">Membrane</keyword>
<dbReference type="Proteomes" id="UP000601223">
    <property type="component" value="Unassembled WGS sequence"/>
</dbReference>
<keyword evidence="2" id="KW-0812">Transmembrane</keyword>
<name>A0A8J3NKD8_9ACTN</name>
<evidence type="ECO:0008006" key="5">
    <source>
        <dbReference type="Google" id="ProtNLM"/>
    </source>
</evidence>
<evidence type="ECO:0000256" key="2">
    <source>
        <dbReference type="SAM" id="Phobius"/>
    </source>
</evidence>
<feature type="region of interest" description="Disordered" evidence="1">
    <location>
        <begin position="1"/>
        <end position="43"/>
    </location>
</feature>
<sequence length="339" mass="34896">MPEQSTQPEARVPGQAAPAAETAPEQESLVRAQQRARPAGDPAGNRIGVLVGGLILALVVGFTLGKLLGPAESPTAGATTGAPAAAPDPSAGGAHVHSPLASAGSEVGGLSVSSGGYTMVPAAAVFAAPGPQDLKFTVNGADGKPVTTFAIMHEKPLHLIVVRRDMTGYQHLHPTMAPDGTWSVRADLATPGVWRAYADFTAINAAGTQTALALGTDLTVAGDHRPVPLPAVARQAAVDGQTVVFEGTPVIGASQPLLFTVKQGGQTVTGLEPYLGSFGHLVVLRELDLGYVHVHPEPALVNGGVKFWMSAPSPGRYRMFFDYSVGGKVRTAQFTVEVK</sequence>
<evidence type="ECO:0000256" key="1">
    <source>
        <dbReference type="SAM" id="MobiDB-lite"/>
    </source>
</evidence>
<evidence type="ECO:0000313" key="3">
    <source>
        <dbReference type="EMBL" id="GIF82541.1"/>
    </source>
</evidence>
<keyword evidence="4" id="KW-1185">Reference proteome</keyword>
<organism evidence="3 4">
    <name type="scientific">Catellatospora bangladeshensis</name>
    <dbReference type="NCBI Taxonomy" id="310355"/>
    <lineage>
        <taxon>Bacteria</taxon>
        <taxon>Bacillati</taxon>
        <taxon>Actinomycetota</taxon>
        <taxon>Actinomycetes</taxon>
        <taxon>Micromonosporales</taxon>
        <taxon>Micromonosporaceae</taxon>
        <taxon>Catellatospora</taxon>
    </lineage>
</organism>
<keyword evidence="2" id="KW-1133">Transmembrane helix</keyword>
<feature type="region of interest" description="Disordered" evidence="1">
    <location>
        <begin position="74"/>
        <end position="105"/>
    </location>
</feature>
<reference evidence="3 4" key="1">
    <citation type="submission" date="2021-01" db="EMBL/GenBank/DDBJ databases">
        <title>Whole genome shotgun sequence of Catellatospora bangladeshensis NBRC 107357.</title>
        <authorList>
            <person name="Komaki H."/>
            <person name="Tamura T."/>
        </authorList>
    </citation>
    <scope>NUCLEOTIDE SEQUENCE [LARGE SCALE GENOMIC DNA]</scope>
    <source>
        <strain evidence="3 4">NBRC 107357</strain>
    </source>
</reference>
<evidence type="ECO:0000313" key="4">
    <source>
        <dbReference type="Proteomes" id="UP000601223"/>
    </source>
</evidence>
<protein>
    <recommendedName>
        <fullName evidence="5">Secreted protein</fullName>
    </recommendedName>
</protein>
<dbReference type="EMBL" id="BONF01000020">
    <property type="protein sequence ID" value="GIF82541.1"/>
    <property type="molecule type" value="Genomic_DNA"/>
</dbReference>
<feature type="compositionally biased region" description="Low complexity" evidence="1">
    <location>
        <begin position="15"/>
        <end position="27"/>
    </location>
</feature>
<gene>
    <name evidence="3" type="ORF">Cba03nite_38900</name>
</gene>
<dbReference type="AlphaFoldDB" id="A0A8J3NKD8"/>
<dbReference type="RefSeq" id="WP_239125868.1">
    <property type="nucleotide sequence ID" value="NZ_BONF01000020.1"/>
</dbReference>
<feature type="transmembrane region" description="Helical" evidence="2">
    <location>
        <begin position="47"/>
        <end position="65"/>
    </location>
</feature>
<proteinExistence type="predicted"/>